<evidence type="ECO:0000313" key="3">
    <source>
        <dbReference type="Proteomes" id="UP001259340"/>
    </source>
</evidence>
<dbReference type="AlphaFoldDB" id="A0AAW8NPB5"/>
<gene>
    <name evidence="1" type="ORF">OS133_13305</name>
    <name evidence="2" type="ORF">OS134_01165</name>
</gene>
<evidence type="ECO:0000313" key="2">
    <source>
        <dbReference type="EMBL" id="MDW4822687.1"/>
    </source>
</evidence>
<dbReference type="Proteomes" id="UP001271263">
    <property type="component" value="Unassembled WGS sequence"/>
</dbReference>
<keyword evidence="4" id="KW-1185">Reference proteome</keyword>
<name>A0AAW8NPB5_9GAMM</name>
<dbReference type="EMBL" id="JAPMLE010000001">
    <property type="protein sequence ID" value="MDR8524605.1"/>
    <property type="molecule type" value="Genomic_DNA"/>
</dbReference>
<dbReference type="Proteomes" id="UP001259340">
    <property type="component" value="Unassembled WGS sequence"/>
</dbReference>
<reference evidence="2 4" key="1">
    <citation type="journal article" date="2022" name="bioRxiv">
        <title>Prophages regulate Shewanella fidelis 3313 motility and biofilm formation: implications for gut colonization dynamics in Ciona robusta.</title>
        <authorList>
            <person name="Natarajan O."/>
            <person name="Gibboney S.L."/>
            <person name="Young M.N."/>
            <person name="Lim S.J."/>
            <person name="Pluta N."/>
            <person name="Atkinson C.G."/>
            <person name="Leigh B.A."/>
            <person name="Liberti A."/>
            <person name="Kees E.D."/>
            <person name="Breitbart M."/>
            <person name="Gralnick J.A."/>
            <person name="Dishaw L.J."/>
        </authorList>
    </citation>
    <scope>NUCLEOTIDE SEQUENCE [LARGE SCALE GENOMIC DNA]</scope>
    <source>
        <strain evidence="2 4">JG4066</strain>
    </source>
</reference>
<dbReference type="RefSeq" id="WP_310655136.1">
    <property type="nucleotide sequence ID" value="NZ_JAPMLA010000010.1"/>
</dbReference>
<proteinExistence type="predicted"/>
<accession>A0AAW8NPB5</accession>
<organism evidence="1 3">
    <name type="scientific">Shewanella fidelis</name>
    <dbReference type="NCBI Taxonomy" id="173509"/>
    <lineage>
        <taxon>Bacteria</taxon>
        <taxon>Pseudomonadati</taxon>
        <taxon>Pseudomonadota</taxon>
        <taxon>Gammaproteobacteria</taxon>
        <taxon>Alteromonadales</taxon>
        <taxon>Shewanellaceae</taxon>
        <taxon>Shewanella</taxon>
    </lineage>
</organism>
<protein>
    <recommendedName>
        <fullName evidence="5">Anti-sigma-E factor RseA</fullName>
    </recommendedName>
</protein>
<evidence type="ECO:0000313" key="4">
    <source>
        <dbReference type="Proteomes" id="UP001271263"/>
    </source>
</evidence>
<reference evidence="1" key="2">
    <citation type="submission" date="2022-11" db="EMBL/GenBank/DDBJ databases">
        <title>Prophages regulate Shewanella fidelis motility and biofilm formation: implications for gut colonization dynamics in Ciona robusta.</title>
        <authorList>
            <person name="Natarajan O."/>
            <person name="Gibboney S.L."/>
            <person name="Young M.N."/>
            <person name="Lim S.J."/>
            <person name="Pluta N."/>
            <person name="Atkinson C.G.F."/>
            <person name="Leigh B.A."/>
            <person name="Liberti A."/>
            <person name="Kees E."/>
            <person name="Breitbart M."/>
            <person name="Gralnick J."/>
            <person name="Dishaw L.J."/>
        </authorList>
    </citation>
    <scope>NUCLEOTIDE SEQUENCE</scope>
    <source>
        <strain evidence="1">3313</strain>
    </source>
</reference>
<dbReference type="EMBL" id="JAPMLD010000001">
    <property type="protein sequence ID" value="MDW4822687.1"/>
    <property type="molecule type" value="Genomic_DNA"/>
</dbReference>
<comment type="caution">
    <text evidence="1">The sequence shown here is derived from an EMBL/GenBank/DDBJ whole genome shotgun (WGS) entry which is preliminary data.</text>
</comment>
<evidence type="ECO:0008006" key="5">
    <source>
        <dbReference type="Google" id="ProtNLM"/>
    </source>
</evidence>
<evidence type="ECO:0000313" key="1">
    <source>
        <dbReference type="EMBL" id="MDR8524605.1"/>
    </source>
</evidence>
<sequence>MTDKEHEATEAEITSLYQQGATEVPSTAIDKRILAQARAQVEAQSKLKVNTQSQSFWRRYRLPLSSAASVMLVVTLFVINPSTNTGDGIEPSEPMLMSAPEVEDAQPQMMRALPNNAPAASNAQKSKQASVLSLAEQLDSVEQLLADKEIQQAQIQLQQIALQWPEVNDKQSPEHARFEALQKALMSNH</sequence>